<dbReference type="InterPro" id="IPR013083">
    <property type="entry name" value="Znf_RING/FYVE/PHD"/>
</dbReference>
<gene>
    <name evidence="8" type="ORF">V5N11_027056</name>
</gene>
<keyword evidence="5" id="KW-0862">Zinc</keyword>
<sequence length="233" mass="26548">MKGSYKHEQVSTTTTVTDQVINGCFLMQRTKKELSHLKAFQIDSESYSFIITYQPNLEIRHGNLDGHKIKTPLRRDPILKLEHSIPKKFLDSQETCLEHVIIILSEMYLPPSIQERLALFISTEFVNFRSRHRGGRGGGGFKAEANVKVNVELWVRIECCCSKEKDTCLVPARNVKAMDCCPICLTELSSAVSRMELQCTHVFHRDCVVTWLKKNPSCPICRTKALGETVSIY</sequence>
<comment type="caution">
    <text evidence="8">The sequence shown here is derived from an EMBL/GenBank/DDBJ whole genome shotgun (WGS) entry which is preliminary data.</text>
</comment>
<evidence type="ECO:0000313" key="8">
    <source>
        <dbReference type="EMBL" id="KAL1206482.1"/>
    </source>
</evidence>
<evidence type="ECO:0000256" key="2">
    <source>
        <dbReference type="ARBA" id="ARBA00012483"/>
    </source>
</evidence>
<protein>
    <recommendedName>
        <fullName evidence="2">RING-type E3 ubiquitin transferase</fullName>
        <ecNumber evidence="2">2.3.2.27</ecNumber>
    </recommendedName>
</protein>
<feature type="domain" description="RING-type" evidence="7">
    <location>
        <begin position="181"/>
        <end position="222"/>
    </location>
</feature>
<dbReference type="AlphaFoldDB" id="A0ABD1AI93"/>
<dbReference type="SUPFAM" id="SSF57850">
    <property type="entry name" value="RING/U-box"/>
    <property type="match status" value="1"/>
</dbReference>
<evidence type="ECO:0000256" key="4">
    <source>
        <dbReference type="ARBA" id="ARBA00022771"/>
    </source>
</evidence>
<dbReference type="GO" id="GO:0061630">
    <property type="term" value="F:ubiquitin protein ligase activity"/>
    <property type="evidence" value="ECO:0007669"/>
    <property type="project" value="UniProtKB-EC"/>
</dbReference>
<dbReference type="GO" id="GO:0008270">
    <property type="term" value="F:zinc ion binding"/>
    <property type="evidence" value="ECO:0007669"/>
    <property type="project" value="UniProtKB-KW"/>
</dbReference>
<evidence type="ECO:0000256" key="5">
    <source>
        <dbReference type="ARBA" id="ARBA00022833"/>
    </source>
</evidence>
<dbReference type="EMBL" id="JBANAX010000497">
    <property type="protein sequence ID" value="KAL1206482.1"/>
    <property type="molecule type" value="Genomic_DNA"/>
</dbReference>
<evidence type="ECO:0000259" key="7">
    <source>
        <dbReference type="PROSITE" id="PS50089"/>
    </source>
</evidence>
<keyword evidence="9" id="KW-1185">Reference proteome</keyword>
<evidence type="ECO:0000313" key="9">
    <source>
        <dbReference type="Proteomes" id="UP001558713"/>
    </source>
</evidence>
<dbReference type="PANTHER" id="PTHR15710">
    <property type="entry name" value="E3 UBIQUITIN-PROTEIN LIGASE PRAJA"/>
    <property type="match status" value="1"/>
</dbReference>
<evidence type="ECO:0000256" key="6">
    <source>
        <dbReference type="PROSITE-ProRule" id="PRU00175"/>
    </source>
</evidence>
<evidence type="ECO:0000256" key="1">
    <source>
        <dbReference type="ARBA" id="ARBA00000900"/>
    </source>
</evidence>
<evidence type="ECO:0000256" key="3">
    <source>
        <dbReference type="ARBA" id="ARBA00022723"/>
    </source>
</evidence>
<name>A0ABD1AI93_CARAN</name>
<keyword evidence="3" id="KW-0479">Metal-binding</keyword>
<dbReference type="PANTHER" id="PTHR15710:SF159">
    <property type="entry name" value="RING-TYPE DOMAIN-CONTAINING PROTEIN"/>
    <property type="match status" value="1"/>
</dbReference>
<comment type="catalytic activity">
    <reaction evidence="1">
        <text>S-ubiquitinyl-[E2 ubiquitin-conjugating enzyme]-L-cysteine + [acceptor protein]-L-lysine = [E2 ubiquitin-conjugating enzyme]-L-cysteine + N(6)-ubiquitinyl-[acceptor protein]-L-lysine.</text>
        <dbReference type="EC" id="2.3.2.27"/>
    </reaction>
</comment>
<proteinExistence type="predicted"/>
<reference evidence="8 9" key="1">
    <citation type="submission" date="2024-04" db="EMBL/GenBank/DDBJ databases">
        <title>Genome assembly C_amara_ONT_v2.</title>
        <authorList>
            <person name="Yant L."/>
            <person name="Moore C."/>
            <person name="Slenker M."/>
        </authorList>
    </citation>
    <scope>NUCLEOTIDE SEQUENCE [LARGE SCALE GENOMIC DNA]</scope>
    <source>
        <tissue evidence="8">Leaf</tissue>
    </source>
</reference>
<dbReference type="Proteomes" id="UP001558713">
    <property type="component" value="Unassembled WGS sequence"/>
</dbReference>
<accession>A0ABD1AI93</accession>
<keyword evidence="4 6" id="KW-0863">Zinc-finger</keyword>
<dbReference type="Pfam" id="PF13639">
    <property type="entry name" value="zf-RING_2"/>
    <property type="match status" value="1"/>
</dbReference>
<dbReference type="Gene3D" id="3.30.40.10">
    <property type="entry name" value="Zinc/RING finger domain, C3HC4 (zinc finger)"/>
    <property type="match status" value="1"/>
</dbReference>
<dbReference type="PROSITE" id="PS50089">
    <property type="entry name" value="ZF_RING_2"/>
    <property type="match status" value="1"/>
</dbReference>
<dbReference type="EC" id="2.3.2.27" evidence="2"/>
<dbReference type="InterPro" id="IPR001841">
    <property type="entry name" value="Znf_RING"/>
</dbReference>
<dbReference type="SMART" id="SM00184">
    <property type="entry name" value="RING"/>
    <property type="match status" value="1"/>
</dbReference>
<organism evidence="8 9">
    <name type="scientific">Cardamine amara subsp. amara</name>
    <dbReference type="NCBI Taxonomy" id="228776"/>
    <lineage>
        <taxon>Eukaryota</taxon>
        <taxon>Viridiplantae</taxon>
        <taxon>Streptophyta</taxon>
        <taxon>Embryophyta</taxon>
        <taxon>Tracheophyta</taxon>
        <taxon>Spermatophyta</taxon>
        <taxon>Magnoliopsida</taxon>
        <taxon>eudicotyledons</taxon>
        <taxon>Gunneridae</taxon>
        <taxon>Pentapetalae</taxon>
        <taxon>rosids</taxon>
        <taxon>malvids</taxon>
        <taxon>Brassicales</taxon>
        <taxon>Brassicaceae</taxon>
        <taxon>Cardamineae</taxon>
        <taxon>Cardamine</taxon>
    </lineage>
</organism>